<comment type="caution">
    <text evidence="1">The sequence shown here is derived from an EMBL/GenBank/DDBJ whole genome shotgun (WGS) entry which is preliminary data.</text>
</comment>
<keyword evidence="2" id="KW-1185">Reference proteome</keyword>
<reference evidence="1 2" key="1">
    <citation type="journal article" date="2024" name="Commun. Biol.">
        <title>Comparative genomic analysis of thermophilic fungi reveals convergent evolutionary adaptations and gene losses.</title>
        <authorList>
            <person name="Steindorff A.S."/>
            <person name="Aguilar-Pontes M.V."/>
            <person name="Robinson A.J."/>
            <person name="Andreopoulos B."/>
            <person name="LaButti K."/>
            <person name="Kuo A."/>
            <person name="Mondo S."/>
            <person name="Riley R."/>
            <person name="Otillar R."/>
            <person name="Haridas S."/>
            <person name="Lipzen A."/>
            <person name="Grimwood J."/>
            <person name="Schmutz J."/>
            <person name="Clum A."/>
            <person name="Reid I.D."/>
            <person name="Moisan M.C."/>
            <person name="Butler G."/>
            <person name="Nguyen T.T.M."/>
            <person name="Dewar K."/>
            <person name="Conant G."/>
            <person name="Drula E."/>
            <person name="Henrissat B."/>
            <person name="Hansel C."/>
            <person name="Singer S."/>
            <person name="Hutchinson M.I."/>
            <person name="de Vries R.P."/>
            <person name="Natvig D.O."/>
            <person name="Powell A.J."/>
            <person name="Tsang A."/>
            <person name="Grigoriev I.V."/>
        </authorList>
    </citation>
    <scope>NUCLEOTIDE SEQUENCE [LARGE SCALE GENOMIC DNA]</scope>
    <source>
        <strain evidence="1 2">CBS 494.80</strain>
    </source>
</reference>
<name>A0ABR4BQ25_9HELO</name>
<dbReference type="Proteomes" id="UP001595075">
    <property type="component" value="Unassembled WGS sequence"/>
</dbReference>
<evidence type="ECO:0000313" key="2">
    <source>
        <dbReference type="Proteomes" id="UP001595075"/>
    </source>
</evidence>
<organism evidence="1 2">
    <name type="scientific">Oculimacula yallundae</name>
    <dbReference type="NCBI Taxonomy" id="86028"/>
    <lineage>
        <taxon>Eukaryota</taxon>
        <taxon>Fungi</taxon>
        <taxon>Dikarya</taxon>
        <taxon>Ascomycota</taxon>
        <taxon>Pezizomycotina</taxon>
        <taxon>Leotiomycetes</taxon>
        <taxon>Helotiales</taxon>
        <taxon>Ploettnerulaceae</taxon>
        <taxon>Oculimacula</taxon>
    </lineage>
</organism>
<dbReference type="EMBL" id="JAZHXI010000025">
    <property type="protein sequence ID" value="KAL2059823.1"/>
    <property type="molecule type" value="Genomic_DNA"/>
</dbReference>
<proteinExistence type="predicted"/>
<sequence>MSLISFIYIPKLTSNLGSRLPKEQLY</sequence>
<evidence type="ECO:0000313" key="1">
    <source>
        <dbReference type="EMBL" id="KAL2059823.1"/>
    </source>
</evidence>
<accession>A0ABR4BQ25</accession>
<gene>
    <name evidence="1" type="ORF">VTL71DRAFT_9978</name>
</gene>
<protein>
    <submittedName>
        <fullName evidence="1">Uncharacterized protein</fullName>
    </submittedName>
</protein>